<reference evidence="3 4" key="1">
    <citation type="submission" date="2018-12" db="EMBL/GenBank/DDBJ databases">
        <authorList>
            <consortium name="Pathogen Informatics"/>
        </authorList>
    </citation>
    <scope>NUCLEOTIDE SEQUENCE [LARGE SCALE GENOMIC DNA]</scope>
    <source>
        <strain evidence="3 4">NCTC12871</strain>
    </source>
</reference>
<sequence length="579" mass="66218">MRNSFLPFLMSKRLSLRGLLLIALGISSLSLQAAPRIPAEVLNNGLVYCASNTGLSFNPQSAEDGTSMNIVTAQIYNRLFAIKKNSDKVMPELATGYSMSADGKTLLIYLRHHVKFQQTPWFTPTRNFNADDVVFSLNRMLGRTLDSAHPTSKILRKLGYYPGLQINIYHQQAKKIRFPYFQSIKLNEKIQSIDAIGKYTVRIRLYTPDYSILSHLASQYAIIFSQEYATQLDADDNLSNLDIFPVGTGPYQLNSFFRNQYVRLVRNKHYWGKKAKIKNVVIDLSNNQSGRMLKFLNNECQIAATPELSQLEILEQSRGRNYYLHEAESMNLAYLAFNFHKDLMQDERIRRAISQAINRKRIVNALYYGNASVANHLIPNTSWAFQPDVHPFDYGYDPVQARKILAPLHLTLNLWVINEEHVYNPSPISMAEIIQYDLNKAGVNVKIRYITRPFLNQHLEDDTADYDLILTGWLSNNLDPDNFMHPILSCSTQNDVTNLSHWCNADFEYKLKQALLSNKTAQRATFYNQAQDIVLNKLPIIPIANVKRILVVKDRVRGLNSMSYGNIQFSALALKTEAK</sequence>
<dbReference type="GO" id="GO:0043190">
    <property type="term" value="C:ATP-binding cassette (ABC) transporter complex"/>
    <property type="evidence" value="ECO:0007669"/>
    <property type="project" value="InterPro"/>
</dbReference>
<dbReference type="InterPro" id="IPR000914">
    <property type="entry name" value="SBP_5_dom"/>
</dbReference>
<keyword evidence="1" id="KW-0732">Signal</keyword>
<evidence type="ECO:0000313" key="4">
    <source>
        <dbReference type="Proteomes" id="UP000279799"/>
    </source>
</evidence>
<dbReference type="InterPro" id="IPR039424">
    <property type="entry name" value="SBP_5"/>
</dbReference>
<evidence type="ECO:0000256" key="1">
    <source>
        <dbReference type="SAM" id="SignalP"/>
    </source>
</evidence>
<protein>
    <submittedName>
        <fullName evidence="3">Extracellular solute-binding protein</fullName>
    </submittedName>
</protein>
<dbReference type="CDD" id="cd08493">
    <property type="entry name" value="PBP2_DppA_like"/>
    <property type="match status" value="1"/>
</dbReference>
<dbReference type="PANTHER" id="PTHR30290">
    <property type="entry name" value="PERIPLASMIC BINDING COMPONENT OF ABC TRANSPORTER"/>
    <property type="match status" value="1"/>
</dbReference>
<evidence type="ECO:0000259" key="2">
    <source>
        <dbReference type="Pfam" id="PF00496"/>
    </source>
</evidence>
<dbReference type="Gene3D" id="3.10.105.10">
    <property type="entry name" value="Dipeptide-binding Protein, Domain 3"/>
    <property type="match status" value="1"/>
</dbReference>
<name>A0A448TTX6_9PAST</name>
<dbReference type="GO" id="GO:1904680">
    <property type="term" value="F:peptide transmembrane transporter activity"/>
    <property type="evidence" value="ECO:0007669"/>
    <property type="project" value="TreeGrafter"/>
</dbReference>
<dbReference type="Pfam" id="PF00496">
    <property type="entry name" value="SBP_bac_5"/>
    <property type="match status" value="1"/>
</dbReference>
<dbReference type="PIRSF" id="PIRSF002741">
    <property type="entry name" value="MppA"/>
    <property type="match status" value="1"/>
</dbReference>
<dbReference type="EMBL" id="LR134510">
    <property type="protein sequence ID" value="VEJ09450.1"/>
    <property type="molecule type" value="Genomic_DNA"/>
</dbReference>
<dbReference type="Gene3D" id="3.40.190.10">
    <property type="entry name" value="Periplasmic binding protein-like II"/>
    <property type="match status" value="1"/>
</dbReference>
<dbReference type="Gene3D" id="3.90.76.10">
    <property type="entry name" value="Dipeptide-binding Protein, Domain 1"/>
    <property type="match status" value="1"/>
</dbReference>
<dbReference type="KEGG" id="adp:NCTC12871_00903"/>
<dbReference type="GO" id="GO:0030288">
    <property type="term" value="C:outer membrane-bounded periplasmic space"/>
    <property type="evidence" value="ECO:0007669"/>
    <property type="project" value="UniProtKB-ARBA"/>
</dbReference>
<keyword evidence="4" id="KW-1185">Reference proteome</keyword>
<feature type="chain" id="PRO_5019328077" evidence="1">
    <location>
        <begin position="34"/>
        <end position="579"/>
    </location>
</feature>
<accession>A0A448TTX6</accession>
<dbReference type="Proteomes" id="UP000279799">
    <property type="component" value="Chromosome"/>
</dbReference>
<feature type="domain" description="Solute-binding protein family 5" evidence="2">
    <location>
        <begin position="88"/>
        <end position="494"/>
    </location>
</feature>
<feature type="signal peptide" evidence="1">
    <location>
        <begin position="1"/>
        <end position="33"/>
    </location>
</feature>
<gene>
    <name evidence="3" type="primary">dppA</name>
    <name evidence="3" type="ORF">NCTC12871_00903</name>
</gene>
<dbReference type="AlphaFoldDB" id="A0A448TTX6"/>
<dbReference type="InterPro" id="IPR030678">
    <property type="entry name" value="Peptide/Ni-bd"/>
</dbReference>
<dbReference type="GO" id="GO:0015833">
    <property type="term" value="P:peptide transport"/>
    <property type="evidence" value="ECO:0007669"/>
    <property type="project" value="TreeGrafter"/>
</dbReference>
<organism evidence="3 4">
    <name type="scientific">Actinobacillus delphinicola</name>
    <dbReference type="NCBI Taxonomy" id="51161"/>
    <lineage>
        <taxon>Bacteria</taxon>
        <taxon>Pseudomonadati</taxon>
        <taxon>Pseudomonadota</taxon>
        <taxon>Gammaproteobacteria</taxon>
        <taxon>Pasteurellales</taxon>
        <taxon>Pasteurellaceae</taxon>
        <taxon>Actinobacillus</taxon>
    </lineage>
</organism>
<dbReference type="SUPFAM" id="SSF53850">
    <property type="entry name" value="Periplasmic binding protein-like II"/>
    <property type="match status" value="1"/>
</dbReference>
<proteinExistence type="predicted"/>
<dbReference type="PANTHER" id="PTHR30290:SF28">
    <property type="entry name" value="ABC TRANSPORTER PERIPLASMIC-BINDING PROTEIN SAPA-RELATED"/>
    <property type="match status" value="1"/>
</dbReference>
<evidence type="ECO:0000313" key="3">
    <source>
        <dbReference type="EMBL" id="VEJ09450.1"/>
    </source>
</evidence>